<name>A0A846H8S9_9CYAN</name>
<dbReference type="PROSITE" id="PS51257">
    <property type="entry name" value="PROKAR_LIPOPROTEIN"/>
    <property type="match status" value="1"/>
</dbReference>
<protein>
    <recommendedName>
        <fullName evidence="4">PEP-CTERM protein-sorting domain-containing protein</fullName>
    </recommendedName>
</protein>
<reference evidence="2 3" key="1">
    <citation type="journal article" date="2015" name="Genome Announc.">
        <title>Draft Genome Sequence of Cyanobacterium Hassallia byssoidea Strain VB512170, Isolated from Monuments in India.</title>
        <authorList>
            <person name="Singh D."/>
            <person name="Chandrababunaidu M.M."/>
            <person name="Panda A."/>
            <person name="Sen D."/>
            <person name="Bhattacharyya S."/>
            <person name="Adhikary S.P."/>
            <person name="Tripathy S."/>
        </authorList>
    </citation>
    <scope>NUCLEOTIDE SEQUENCE [LARGE SCALE GENOMIC DNA]</scope>
    <source>
        <strain evidence="2 3">VB512170</strain>
    </source>
</reference>
<accession>A0A846H8S9</accession>
<sequence>MKQYQEFTKRLLLLVTPVIASCVLASSPSKAATFAFSQGKANFTNFSQSPRDVGTNTDTNTLTIAKDGMVTALADANATFVGAPPSASNSSLSIALGKGRDYLGLAESEATVIGFFDVGANTNFSFNFNADLNLQTKIDNPPAENARAAGDISFALLDTNNNSILDFFSVVGNLTTEGDDDFIAVQKSDNVTLKNQDINFNFGGKQEFATVYFDGSLQRYFGNQTNFALIEVKQNRATVKAPEPSTSLALILCGGVIGVVLSRRKPTAVLSFVTNKG</sequence>
<organism evidence="2 3">
    <name type="scientific">Hassallia byssoidea VB512170</name>
    <dbReference type="NCBI Taxonomy" id="1304833"/>
    <lineage>
        <taxon>Bacteria</taxon>
        <taxon>Bacillati</taxon>
        <taxon>Cyanobacteriota</taxon>
        <taxon>Cyanophyceae</taxon>
        <taxon>Nostocales</taxon>
        <taxon>Tolypothrichaceae</taxon>
        <taxon>Hassallia</taxon>
    </lineage>
</organism>
<evidence type="ECO:0008006" key="4">
    <source>
        <dbReference type="Google" id="ProtNLM"/>
    </source>
</evidence>
<dbReference type="AlphaFoldDB" id="A0A846H8S9"/>
<dbReference type="RefSeq" id="WP_163518781.1">
    <property type="nucleotide sequence ID" value="NZ_JTCM02000017.1"/>
</dbReference>
<dbReference type="EMBL" id="JTCM02000017">
    <property type="protein sequence ID" value="NEU73010.1"/>
    <property type="molecule type" value="Genomic_DNA"/>
</dbReference>
<feature type="signal peptide" evidence="1">
    <location>
        <begin position="1"/>
        <end position="31"/>
    </location>
</feature>
<comment type="caution">
    <text evidence="2">The sequence shown here is derived from an EMBL/GenBank/DDBJ whole genome shotgun (WGS) entry which is preliminary data.</text>
</comment>
<evidence type="ECO:0000313" key="2">
    <source>
        <dbReference type="EMBL" id="NEU73010.1"/>
    </source>
</evidence>
<dbReference type="Proteomes" id="UP000031549">
    <property type="component" value="Unassembled WGS sequence"/>
</dbReference>
<evidence type="ECO:0000256" key="1">
    <source>
        <dbReference type="SAM" id="SignalP"/>
    </source>
</evidence>
<proteinExistence type="predicted"/>
<feature type="chain" id="PRO_5032699174" description="PEP-CTERM protein-sorting domain-containing protein" evidence="1">
    <location>
        <begin position="32"/>
        <end position="277"/>
    </location>
</feature>
<keyword evidence="1" id="KW-0732">Signal</keyword>
<gene>
    <name evidence="2" type="ORF">PI95_010680</name>
</gene>
<evidence type="ECO:0000313" key="3">
    <source>
        <dbReference type="Proteomes" id="UP000031549"/>
    </source>
</evidence>
<keyword evidence="3" id="KW-1185">Reference proteome</keyword>